<evidence type="ECO:0000313" key="3">
    <source>
        <dbReference type="EMBL" id="KAF0755922.1"/>
    </source>
</evidence>
<protein>
    <submittedName>
        <fullName evidence="3">THAP domain-containing protein 9</fullName>
    </submittedName>
</protein>
<reference evidence="3 4" key="1">
    <citation type="submission" date="2019-08" db="EMBL/GenBank/DDBJ databases">
        <title>Whole genome of Aphis craccivora.</title>
        <authorList>
            <person name="Voronova N.V."/>
            <person name="Shulinski R.S."/>
            <person name="Bandarenka Y.V."/>
            <person name="Zhorov D.G."/>
            <person name="Warner D."/>
        </authorList>
    </citation>
    <scope>NUCLEOTIDE SEQUENCE [LARGE SCALE GENOMIC DNA]</scope>
    <source>
        <strain evidence="3">180601</strain>
        <tissue evidence="3">Whole Body</tissue>
    </source>
</reference>
<dbReference type="Proteomes" id="UP000478052">
    <property type="component" value="Unassembled WGS sequence"/>
</dbReference>
<evidence type="ECO:0000256" key="1">
    <source>
        <dbReference type="SAM" id="Phobius"/>
    </source>
</evidence>
<keyword evidence="1" id="KW-1133">Transmembrane helix</keyword>
<keyword evidence="1" id="KW-0812">Transmembrane</keyword>
<sequence>NELVNQGRKPTGMTGMSYSKEIKEFALTLNYYKALTYCRYLMLMLFFNVAATSECCIAIDWIFNFLNSKSKFSKGFKSPIFKSNIQTSESIIIPLIKYLYSLKFKGLSFNTSNKKLLLLASQNCSKESCFKKIPCFLFFNLLVMTIDK</sequence>
<proteinExistence type="predicted"/>
<keyword evidence="4" id="KW-1185">Reference proteome</keyword>
<evidence type="ECO:0000313" key="4">
    <source>
        <dbReference type="Proteomes" id="UP000478052"/>
    </source>
</evidence>
<name>A0A6G0YH59_APHCR</name>
<evidence type="ECO:0000259" key="2">
    <source>
        <dbReference type="Pfam" id="PF21788"/>
    </source>
</evidence>
<gene>
    <name evidence="3" type="ORF">FWK35_00014879</name>
</gene>
<feature type="non-terminal residue" evidence="3">
    <location>
        <position position="1"/>
    </location>
</feature>
<dbReference type="EMBL" id="VUJU01003985">
    <property type="protein sequence ID" value="KAF0755922.1"/>
    <property type="molecule type" value="Genomic_DNA"/>
</dbReference>
<dbReference type="AlphaFoldDB" id="A0A6G0YH59"/>
<comment type="caution">
    <text evidence="3">The sequence shown here is derived from an EMBL/GenBank/DDBJ whole genome shotgun (WGS) entry which is preliminary data.</text>
</comment>
<dbReference type="InterPro" id="IPR048366">
    <property type="entry name" value="TNP-like_GBD"/>
</dbReference>
<dbReference type="Pfam" id="PF21788">
    <property type="entry name" value="TNP-like_GBD"/>
    <property type="match status" value="1"/>
</dbReference>
<keyword evidence="1" id="KW-0472">Membrane</keyword>
<feature type="transmembrane region" description="Helical" evidence="1">
    <location>
        <begin position="40"/>
        <end position="63"/>
    </location>
</feature>
<feature type="domain" description="Transposable element P transposase-like GTP-binding insertion" evidence="2">
    <location>
        <begin position="33"/>
        <end position="79"/>
    </location>
</feature>
<accession>A0A6G0YH59</accession>
<organism evidence="3 4">
    <name type="scientific">Aphis craccivora</name>
    <name type="common">Cowpea aphid</name>
    <dbReference type="NCBI Taxonomy" id="307492"/>
    <lineage>
        <taxon>Eukaryota</taxon>
        <taxon>Metazoa</taxon>
        <taxon>Ecdysozoa</taxon>
        <taxon>Arthropoda</taxon>
        <taxon>Hexapoda</taxon>
        <taxon>Insecta</taxon>
        <taxon>Pterygota</taxon>
        <taxon>Neoptera</taxon>
        <taxon>Paraneoptera</taxon>
        <taxon>Hemiptera</taxon>
        <taxon>Sternorrhyncha</taxon>
        <taxon>Aphidomorpha</taxon>
        <taxon>Aphidoidea</taxon>
        <taxon>Aphididae</taxon>
        <taxon>Aphidini</taxon>
        <taxon>Aphis</taxon>
        <taxon>Aphis</taxon>
    </lineage>
</organism>